<keyword evidence="3" id="KW-1185">Reference proteome</keyword>
<organism evidence="2 3">
    <name type="scientific">Hapsidospora chrysogenum (strain ATCC 11550 / CBS 779.69 / DSM 880 / IAM 14645 / JCM 23072 / IMI 49137)</name>
    <name type="common">Acremonium chrysogenum</name>
    <dbReference type="NCBI Taxonomy" id="857340"/>
    <lineage>
        <taxon>Eukaryota</taxon>
        <taxon>Fungi</taxon>
        <taxon>Dikarya</taxon>
        <taxon>Ascomycota</taxon>
        <taxon>Pezizomycotina</taxon>
        <taxon>Sordariomycetes</taxon>
        <taxon>Hypocreomycetidae</taxon>
        <taxon>Hypocreales</taxon>
        <taxon>Bionectriaceae</taxon>
        <taxon>Hapsidospora</taxon>
    </lineage>
</organism>
<dbReference type="GO" id="GO:0051118">
    <property type="term" value="F:glucan endo-1,3-alpha-glucosidase activity"/>
    <property type="evidence" value="ECO:0007669"/>
    <property type="project" value="InterPro"/>
</dbReference>
<dbReference type="HOGENOM" id="CLU_019141_0_1_1"/>
<reference evidence="3" key="1">
    <citation type="journal article" date="2014" name="Genome Announc.">
        <title>Genome sequence and annotation of Acremonium chrysogenum, producer of the beta-lactam antibiotic cephalosporin C.</title>
        <authorList>
            <person name="Terfehr D."/>
            <person name="Dahlmann T.A."/>
            <person name="Specht T."/>
            <person name="Zadra I."/>
            <person name="Kuernsteiner H."/>
            <person name="Kueck U."/>
        </authorList>
    </citation>
    <scope>NUCLEOTIDE SEQUENCE [LARGE SCALE GENOMIC DNA]</scope>
    <source>
        <strain evidence="3">ATCC 11550 / CBS 779.69 / DSM 880 / IAM 14645 / JCM 23072 / IMI 49137</strain>
    </source>
</reference>
<dbReference type="STRING" id="857340.A0A086SYG4"/>
<name>A0A086SYG4_HAPC1</name>
<dbReference type="CDD" id="cd11577">
    <property type="entry name" value="GH71"/>
    <property type="match status" value="1"/>
</dbReference>
<evidence type="ECO:0000313" key="2">
    <source>
        <dbReference type="EMBL" id="KFH42146.1"/>
    </source>
</evidence>
<dbReference type="OrthoDB" id="1046782at2759"/>
<dbReference type="InterPro" id="IPR005197">
    <property type="entry name" value="Glyco_hydro_71"/>
</dbReference>
<accession>A0A086SYG4</accession>
<dbReference type="Gene3D" id="3.20.20.80">
    <property type="entry name" value="Glycosidases"/>
    <property type="match status" value="1"/>
</dbReference>
<dbReference type="Proteomes" id="UP000029964">
    <property type="component" value="Unassembled WGS sequence"/>
</dbReference>
<evidence type="ECO:0000313" key="3">
    <source>
        <dbReference type="Proteomes" id="UP000029964"/>
    </source>
</evidence>
<gene>
    <name evidence="2" type="ORF">ACRE_071210</name>
</gene>
<feature type="region of interest" description="Disordered" evidence="1">
    <location>
        <begin position="22"/>
        <end position="45"/>
    </location>
</feature>
<evidence type="ECO:0000256" key="1">
    <source>
        <dbReference type="SAM" id="MobiDB-lite"/>
    </source>
</evidence>
<dbReference type="EMBL" id="JPKY01000103">
    <property type="protein sequence ID" value="KFH42146.1"/>
    <property type="molecule type" value="Genomic_DNA"/>
</dbReference>
<sequence>MTSVTVGSLVLMTDETAYRAALGEPATETRQSASKAKEDRTPVGLRHRQRLHAAEQNTISIILEIAILMILKSLLRASVALAGLVASSAIGQQWQDSLATRQNGGNLVFCHFMIGIVGGRTSAADYDDDMKRAKAAGIDAFALNIGVDPFTEQQLQYAYESADNNGMKVFISFDFNWFKTGEASRVGQMIATYGEKPAQLMYDNKVFASSFAGDGLDVSAMREAAGVDVFWAPNFHPEKGSDFGAIDSALNWMGWPNDGNNKAPKPGANVTVKDGDDAYMAALGDKPYMAPVSPWFFTHFGPEVPYSKNWLFPSDTLWFDRWQEILALQPRFIEIVTWNDYGESHYIGRLDSPHGDDGNSKWVYGFPHNGWLDMAVPFMAAYREGASDVGPYIKEDKVVYWFRPTLKDLDCDATDTTMQDADNSTGNYFKGRPNGWETAQDKVYVVTLLTEDATLEMTAGGNSQTVEAPAGANIFSVDMAPGMVSFRVVRGGSEVVLEGEAGMPILDSCPCGIYNFNPYVGTLPEGEPDELLPEGYAQISAGLKVDKCGPNAVAATGAATAA</sequence>
<proteinExistence type="predicted"/>
<protein>
    <submittedName>
        <fullName evidence="2">Glucan endo-1,3-alpha-glucosidase-like protein</fullName>
    </submittedName>
</protein>
<comment type="caution">
    <text evidence="2">The sequence shown here is derived from an EMBL/GenBank/DDBJ whole genome shotgun (WGS) entry which is preliminary data.</text>
</comment>
<dbReference type="AlphaFoldDB" id="A0A086SYG4"/>
<dbReference type="Pfam" id="PF03659">
    <property type="entry name" value="Glyco_hydro_71"/>
    <property type="match status" value="1"/>
</dbReference>